<proteinExistence type="predicted"/>
<evidence type="ECO:0000313" key="3">
    <source>
        <dbReference type="EMBL" id="CAG8666519.1"/>
    </source>
</evidence>
<evidence type="ECO:0000313" key="4">
    <source>
        <dbReference type="Proteomes" id="UP000789831"/>
    </source>
</evidence>
<gene>
    <name evidence="3" type="ORF">AGERDE_LOCUS12062</name>
</gene>
<feature type="region of interest" description="Disordered" evidence="1">
    <location>
        <begin position="30"/>
        <end position="64"/>
    </location>
</feature>
<feature type="compositionally biased region" description="Low complexity" evidence="1">
    <location>
        <begin position="162"/>
        <end position="191"/>
    </location>
</feature>
<comment type="caution">
    <text evidence="3">The sequence shown here is derived from an EMBL/GenBank/DDBJ whole genome shotgun (WGS) entry which is preliminary data.</text>
</comment>
<keyword evidence="2" id="KW-0812">Transmembrane</keyword>
<feature type="region of interest" description="Disordered" evidence="1">
    <location>
        <begin position="119"/>
        <end position="201"/>
    </location>
</feature>
<organism evidence="3 4">
    <name type="scientific">Ambispora gerdemannii</name>
    <dbReference type="NCBI Taxonomy" id="144530"/>
    <lineage>
        <taxon>Eukaryota</taxon>
        <taxon>Fungi</taxon>
        <taxon>Fungi incertae sedis</taxon>
        <taxon>Mucoromycota</taxon>
        <taxon>Glomeromycotina</taxon>
        <taxon>Glomeromycetes</taxon>
        <taxon>Archaeosporales</taxon>
        <taxon>Ambisporaceae</taxon>
        <taxon>Ambispora</taxon>
    </lineage>
</organism>
<keyword evidence="2" id="KW-1133">Transmembrane helix</keyword>
<evidence type="ECO:0000256" key="1">
    <source>
        <dbReference type="SAM" id="MobiDB-lite"/>
    </source>
</evidence>
<dbReference type="AlphaFoldDB" id="A0A9N9H8A4"/>
<dbReference type="Proteomes" id="UP000789831">
    <property type="component" value="Unassembled WGS sequence"/>
</dbReference>
<feature type="compositionally biased region" description="Low complexity" evidence="1">
    <location>
        <begin position="142"/>
        <end position="154"/>
    </location>
</feature>
<dbReference type="EMBL" id="CAJVPL010006835">
    <property type="protein sequence ID" value="CAG8666519.1"/>
    <property type="molecule type" value="Genomic_DNA"/>
</dbReference>
<name>A0A9N9H8A4_9GLOM</name>
<reference evidence="3" key="1">
    <citation type="submission" date="2021-06" db="EMBL/GenBank/DDBJ databases">
        <authorList>
            <person name="Kallberg Y."/>
            <person name="Tangrot J."/>
            <person name="Rosling A."/>
        </authorList>
    </citation>
    <scope>NUCLEOTIDE SEQUENCE</scope>
    <source>
        <strain evidence="3">MT106</strain>
    </source>
</reference>
<protein>
    <submittedName>
        <fullName evidence="3">165_t:CDS:1</fullName>
    </submittedName>
</protein>
<feature type="compositionally biased region" description="Polar residues" evidence="1">
    <location>
        <begin position="192"/>
        <end position="201"/>
    </location>
</feature>
<accession>A0A9N9H8A4</accession>
<feature type="non-terminal residue" evidence="3">
    <location>
        <position position="1"/>
    </location>
</feature>
<dbReference type="OrthoDB" id="10678634at2759"/>
<evidence type="ECO:0000256" key="2">
    <source>
        <dbReference type="SAM" id="Phobius"/>
    </source>
</evidence>
<feature type="transmembrane region" description="Helical" evidence="2">
    <location>
        <begin position="315"/>
        <end position="334"/>
    </location>
</feature>
<keyword evidence="4" id="KW-1185">Reference proteome</keyword>
<sequence>EYKDHLGRKTTAVHCDVHAQEVYNYFRREASEAREETERRKEEAQKKAQERAKQERKRQEREKNKTCCRVCGKKFCSKYCTEQHQLPKCDDCGEKCFTTSYYKDAANKTGTLCVGCHTTHKSKKSNLSDPSTPIFEPKPKKPTSSPQQTPQVTSEGGNSNQPTSDPKSDSPSSPSSPTDNLRPNSSNSSNNFFTPAPSSEGSDFYRCSICDKDFSADNDHNKNSSCAQKAQEAEKIFKKIEAGQKISSSEVNNLDLPTDKKIFLQTVQKISQGEKVNIDNLNLSDEAKEELRRIRDNYQNKYSETLVDESESPTAPFYIGLFVIFVVILAVIIIRKRKKRQKKK</sequence>
<keyword evidence="2" id="KW-0472">Membrane</keyword>